<dbReference type="Proteomes" id="UP001295794">
    <property type="component" value="Unassembled WGS sequence"/>
</dbReference>
<evidence type="ECO:0000313" key="3">
    <source>
        <dbReference type="Proteomes" id="UP001295794"/>
    </source>
</evidence>
<keyword evidence="3" id="KW-1185">Reference proteome</keyword>
<evidence type="ECO:0000256" key="1">
    <source>
        <dbReference type="SAM" id="MobiDB-lite"/>
    </source>
</evidence>
<protein>
    <submittedName>
        <fullName evidence="2">Uncharacterized protein</fullName>
    </submittedName>
</protein>
<organism evidence="2 3">
    <name type="scientific">Mycena citricolor</name>
    <dbReference type="NCBI Taxonomy" id="2018698"/>
    <lineage>
        <taxon>Eukaryota</taxon>
        <taxon>Fungi</taxon>
        <taxon>Dikarya</taxon>
        <taxon>Basidiomycota</taxon>
        <taxon>Agaricomycotina</taxon>
        <taxon>Agaricomycetes</taxon>
        <taxon>Agaricomycetidae</taxon>
        <taxon>Agaricales</taxon>
        <taxon>Marasmiineae</taxon>
        <taxon>Mycenaceae</taxon>
        <taxon>Mycena</taxon>
    </lineage>
</organism>
<sequence>MQRRLDRVLAQINVKEGVLCQRLGNAVEAPLHKVVRGPREMPVAKSQRREGGYPVVVYLHGVLDDRLAPVPPAALGNKRIPEPDEGVRAGPRAAEADQADRDAADRGEALIAQEIDEEQLGEGGAHAVAGHHDLLDVVLGQALAQGVQRRLLRPLVQLPEPGMHSAVLRRMLMHHELEIVEGLVGAGCALESEDQLLGFRTICAVSLQMCCLPEERRYQVRPTESCVFIQRKGWFHESIEILEDEFEGDGAVSHLRKLAFGDSSMGLRTDEQNDTPTSEQ</sequence>
<name>A0AAD2K747_9AGAR</name>
<gene>
    <name evidence="2" type="ORF">MYCIT1_LOCUS34918</name>
</gene>
<dbReference type="EMBL" id="CAVNYO010000463">
    <property type="protein sequence ID" value="CAK5282836.1"/>
    <property type="molecule type" value="Genomic_DNA"/>
</dbReference>
<feature type="region of interest" description="Disordered" evidence="1">
    <location>
        <begin position="74"/>
        <end position="104"/>
    </location>
</feature>
<reference evidence="2" key="1">
    <citation type="submission" date="2023-11" db="EMBL/GenBank/DDBJ databases">
        <authorList>
            <person name="De Vega J J."/>
            <person name="De Vega J J."/>
        </authorList>
    </citation>
    <scope>NUCLEOTIDE SEQUENCE</scope>
</reference>
<feature type="compositionally biased region" description="Basic and acidic residues" evidence="1">
    <location>
        <begin position="94"/>
        <end position="104"/>
    </location>
</feature>
<comment type="caution">
    <text evidence="2">The sequence shown here is derived from an EMBL/GenBank/DDBJ whole genome shotgun (WGS) entry which is preliminary data.</text>
</comment>
<dbReference type="AlphaFoldDB" id="A0AAD2K747"/>
<accession>A0AAD2K747</accession>
<proteinExistence type="predicted"/>
<evidence type="ECO:0000313" key="2">
    <source>
        <dbReference type="EMBL" id="CAK5282836.1"/>
    </source>
</evidence>